<dbReference type="Proteomes" id="UP000780801">
    <property type="component" value="Unassembled WGS sequence"/>
</dbReference>
<proteinExistence type="predicted"/>
<dbReference type="AlphaFoldDB" id="A0A9P6G0P9"/>
<feature type="compositionally biased region" description="Polar residues" evidence="2">
    <location>
        <begin position="270"/>
        <end position="285"/>
    </location>
</feature>
<organism evidence="3 4">
    <name type="scientific">Lunasporangiospora selenospora</name>
    <dbReference type="NCBI Taxonomy" id="979761"/>
    <lineage>
        <taxon>Eukaryota</taxon>
        <taxon>Fungi</taxon>
        <taxon>Fungi incertae sedis</taxon>
        <taxon>Mucoromycota</taxon>
        <taxon>Mortierellomycotina</taxon>
        <taxon>Mortierellomycetes</taxon>
        <taxon>Mortierellales</taxon>
        <taxon>Mortierellaceae</taxon>
        <taxon>Lunasporangiospora</taxon>
    </lineage>
</organism>
<feature type="coiled-coil region" evidence="1">
    <location>
        <begin position="329"/>
        <end position="356"/>
    </location>
</feature>
<feature type="compositionally biased region" description="Low complexity" evidence="2">
    <location>
        <begin position="7"/>
        <end position="18"/>
    </location>
</feature>
<dbReference type="OrthoDB" id="2437094at2759"/>
<evidence type="ECO:0000256" key="1">
    <source>
        <dbReference type="SAM" id="Coils"/>
    </source>
</evidence>
<keyword evidence="4" id="KW-1185">Reference proteome</keyword>
<name>A0A9P6G0P9_9FUNG</name>
<evidence type="ECO:0000256" key="2">
    <source>
        <dbReference type="SAM" id="MobiDB-lite"/>
    </source>
</evidence>
<dbReference type="EMBL" id="JAABOA010000485">
    <property type="protein sequence ID" value="KAF9584165.1"/>
    <property type="molecule type" value="Genomic_DNA"/>
</dbReference>
<accession>A0A9P6G0P9</accession>
<keyword evidence="1" id="KW-0175">Coiled coil</keyword>
<gene>
    <name evidence="3" type="ORF">BGW38_007365</name>
</gene>
<sequence>TVPTTISAARGSSAAPPATHVSSPGPYVSDASLQDTEDEDEDDDADLDDEDNVDSDDGDDLDEDEEDEEEDATTASNSNKNSDNTSKPILDVDPRYTTPHEAELLADMRAASTWSKPGMKMFMNWLTNPIYWQMYNKKNPEAGYKQGDLRALLAQMINDAIKAEQAKTERVVSSLKKDSKWTAIKVKTSILYVRRLFRKAVKLNSTGKGGTILNRQEKLCPYFVRLQPIFGVSLAANPPPARQTTRRVKPTLPPIELEEESSDPEVQGASEATNDPAASTLATSDVTERANKRRRMLPQASSIEQRLVKMQEFADRQREDAKEYNNSWKQRADEIVRQERELFDKLTREAQGARTRLAEELAAARAEFNKTLAFERAEHNKNLGAERSAVTEERDRDRARWGEERMLLMEKISDLKTELAVARKEIDMVYRLQTSKAFCKYSPFI</sequence>
<comment type="caution">
    <text evidence="3">The sequence shown here is derived from an EMBL/GenBank/DDBJ whole genome shotgun (WGS) entry which is preliminary data.</text>
</comment>
<feature type="non-terminal residue" evidence="3">
    <location>
        <position position="445"/>
    </location>
</feature>
<feature type="compositionally biased region" description="Low complexity" evidence="2">
    <location>
        <begin position="73"/>
        <end position="87"/>
    </location>
</feature>
<evidence type="ECO:0000313" key="4">
    <source>
        <dbReference type="Proteomes" id="UP000780801"/>
    </source>
</evidence>
<feature type="region of interest" description="Disordered" evidence="2">
    <location>
        <begin position="1"/>
        <end position="95"/>
    </location>
</feature>
<evidence type="ECO:0000313" key="3">
    <source>
        <dbReference type="EMBL" id="KAF9584165.1"/>
    </source>
</evidence>
<feature type="region of interest" description="Disordered" evidence="2">
    <location>
        <begin position="236"/>
        <end position="303"/>
    </location>
</feature>
<protein>
    <submittedName>
        <fullName evidence="3">Uncharacterized protein</fullName>
    </submittedName>
</protein>
<reference evidence="3" key="1">
    <citation type="journal article" date="2020" name="Fungal Divers.">
        <title>Resolving the Mortierellaceae phylogeny through synthesis of multi-gene phylogenetics and phylogenomics.</title>
        <authorList>
            <person name="Vandepol N."/>
            <person name="Liber J."/>
            <person name="Desiro A."/>
            <person name="Na H."/>
            <person name="Kennedy M."/>
            <person name="Barry K."/>
            <person name="Grigoriev I.V."/>
            <person name="Miller A.N."/>
            <person name="O'Donnell K."/>
            <person name="Stajich J.E."/>
            <person name="Bonito G."/>
        </authorList>
    </citation>
    <scope>NUCLEOTIDE SEQUENCE</scope>
    <source>
        <strain evidence="3">KOD1015</strain>
    </source>
</reference>
<feature type="compositionally biased region" description="Acidic residues" evidence="2">
    <location>
        <begin position="35"/>
        <end position="72"/>
    </location>
</feature>